<accession>A0ABR3IZN2</accession>
<keyword evidence="6" id="KW-1185">Reference proteome</keyword>
<dbReference type="SUPFAM" id="SSF46689">
    <property type="entry name" value="Homeodomain-like"/>
    <property type="match status" value="1"/>
</dbReference>
<evidence type="ECO:0000256" key="2">
    <source>
        <dbReference type="RuleBase" id="RU000682"/>
    </source>
</evidence>
<organism evidence="5 6">
    <name type="scientific">Hohenbuehelia grisea</name>
    <dbReference type="NCBI Taxonomy" id="104357"/>
    <lineage>
        <taxon>Eukaryota</taxon>
        <taxon>Fungi</taxon>
        <taxon>Dikarya</taxon>
        <taxon>Basidiomycota</taxon>
        <taxon>Agaricomycotina</taxon>
        <taxon>Agaricomycetes</taxon>
        <taxon>Agaricomycetidae</taxon>
        <taxon>Agaricales</taxon>
        <taxon>Pleurotineae</taxon>
        <taxon>Pleurotaceae</taxon>
        <taxon>Hohenbuehelia</taxon>
    </lineage>
</organism>
<feature type="compositionally biased region" description="Low complexity" evidence="3">
    <location>
        <begin position="267"/>
        <end position="279"/>
    </location>
</feature>
<comment type="subcellular location">
    <subcellularLocation>
        <location evidence="1 2">Nucleus</location>
    </subcellularLocation>
</comment>
<keyword evidence="1 2" id="KW-0539">Nucleus</keyword>
<feature type="DNA-binding region" description="Homeobox" evidence="1">
    <location>
        <begin position="137"/>
        <end position="196"/>
    </location>
</feature>
<dbReference type="Pfam" id="PF00046">
    <property type="entry name" value="Homeodomain"/>
    <property type="match status" value="1"/>
</dbReference>
<dbReference type="InterPro" id="IPR009057">
    <property type="entry name" value="Homeodomain-like_sf"/>
</dbReference>
<evidence type="ECO:0000256" key="3">
    <source>
        <dbReference type="SAM" id="MobiDB-lite"/>
    </source>
</evidence>
<protein>
    <recommendedName>
        <fullName evidence="4">Homeobox domain-containing protein</fullName>
    </recommendedName>
</protein>
<dbReference type="Gene3D" id="1.10.10.60">
    <property type="entry name" value="Homeodomain-like"/>
    <property type="match status" value="1"/>
</dbReference>
<dbReference type="EMBL" id="JASNQZ010000014">
    <property type="protein sequence ID" value="KAL0948550.1"/>
    <property type="molecule type" value="Genomic_DNA"/>
</dbReference>
<gene>
    <name evidence="5" type="ORF">HGRIS_011110</name>
</gene>
<feature type="region of interest" description="Disordered" evidence="3">
    <location>
        <begin position="1"/>
        <end position="147"/>
    </location>
</feature>
<dbReference type="PROSITE" id="PS50071">
    <property type="entry name" value="HOMEOBOX_2"/>
    <property type="match status" value="1"/>
</dbReference>
<feature type="compositionally biased region" description="Low complexity" evidence="3">
    <location>
        <begin position="381"/>
        <end position="390"/>
    </location>
</feature>
<feature type="compositionally biased region" description="Basic and acidic residues" evidence="3">
    <location>
        <begin position="31"/>
        <end position="46"/>
    </location>
</feature>
<feature type="compositionally biased region" description="Polar residues" evidence="3">
    <location>
        <begin position="331"/>
        <end position="346"/>
    </location>
</feature>
<dbReference type="PANTHER" id="PTHR46255:SF3">
    <property type="entry name" value="HOMEOBOX DOMAIN-CONTAINING PROTEIN"/>
    <property type="match status" value="1"/>
</dbReference>
<evidence type="ECO:0000313" key="5">
    <source>
        <dbReference type="EMBL" id="KAL0948550.1"/>
    </source>
</evidence>
<dbReference type="CDD" id="cd00086">
    <property type="entry name" value="homeodomain"/>
    <property type="match status" value="1"/>
</dbReference>
<dbReference type="InterPro" id="IPR001356">
    <property type="entry name" value="HD"/>
</dbReference>
<evidence type="ECO:0000259" key="4">
    <source>
        <dbReference type="PROSITE" id="PS50071"/>
    </source>
</evidence>
<feature type="compositionally biased region" description="Low complexity" evidence="3">
    <location>
        <begin position="101"/>
        <end position="114"/>
    </location>
</feature>
<evidence type="ECO:0000256" key="1">
    <source>
        <dbReference type="PROSITE-ProRule" id="PRU00108"/>
    </source>
</evidence>
<feature type="region of interest" description="Disordered" evidence="3">
    <location>
        <begin position="254"/>
        <end position="497"/>
    </location>
</feature>
<feature type="compositionally biased region" description="Basic and acidic residues" evidence="3">
    <location>
        <begin position="457"/>
        <end position="467"/>
    </location>
</feature>
<feature type="region of interest" description="Disordered" evidence="3">
    <location>
        <begin position="188"/>
        <end position="220"/>
    </location>
</feature>
<proteinExistence type="predicted"/>
<dbReference type="SMART" id="SM00389">
    <property type="entry name" value="HOX"/>
    <property type="match status" value="1"/>
</dbReference>
<dbReference type="InterPro" id="IPR052631">
    <property type="entry name" value="Paired_homeobox_Bicoid"/>
</dbReference>
<comment type="caution">
    <text evidence="5">The sequence shown here is derived from an EMBL/GenBank/DDBJ whole genome shotgun (WGS) entry which is preliminary data.</text>
</comment>
<feature type="compositionally biased region" description="Polar residues" evidence="3">
    <location>
        <begin position="119"/>
        <end position="130"/>
    </location>
</feature>
<name>A0ABR3IZN2_9AGAR</name>
<feature type="compositionally biased region" description="Pro residues" evidence="3">
    <location>
        <begin position="412"/>
        <end position="425"/>
    </location>
</feature>
<sequence>MSNSRSATPTPRTPPANTTPRLAPALSISRPDTHDSLSFLRSRETDQDQSTPTPSSSIPLPQTGAEPSSSSLRRRAESLSDERSPKRRKTASEMRPRSHTRSSPSSDSPSDSQDGLADNENSPVIHQTEPQAVPPKKKRTRTLTTPHQSAVLHALLAQSRFPTTAMREEVGRSIGLSARKVQIWFQNQRQKMRRPRSQSDVASTRSSQFGPYTDPTSPTASSQYFHAFESAGADYGHLPPEQREALERRAGSGIFHISDPPQAGARPLLGPGVPGGDLLSRQSPALSPLSVYQSQHAHSTRSLPYERHSLPDVLQRRPTTAGASFPHMHRPTSQQSNPEAQRQGFSRTLPPLVSGALPRSSTPSMPPVAGSSRVLPPLTHSAPSSSGGPRSPSPSPETPFAHHSFESRGAPGMPPPFTMQPPPQWDPVALAQLPRPSWSRPGSHGSGDFPAYATRVGDNRGSADRSAHSPQPLAPRREPSPHTARSGRYDPIRDNNS</sequence>
<feature type="compositionally biased region" description="Polar residues" evidence="3">
    <location>
        <begin position="198"/>
        <end position="220"/>
    </location>
</feature>
<reference evidence="6" key="1">
    <citation type="submission" date="2024-06" db="EMBL/GenBank/DDBJ databases">
        <title>Multi-omics analyses provide insights into the biosynthesis of the anticancer antibiotic pleurotin in Hohenbuehelia grisea.</title>
        <authorList>
            <person name="Weaver J.A."/>
            <person name="Alberti F."/>
        </authorList>
    </citation>
    <scope>NUCLEOTIDE SEQUENCE [LARGE SCALE GENOMIC DNA]</scope>
    <source>
        <strain evidence="6">T-177</strain>
    </source>
</reference>
<feature type="domain" description="Homeobox" evidence="4">
    <location>
        <begin position="135"/>
        <end position="195"/>
    </location>
</feature>
<feature type="compositionally biased region" description="Basic and acidic residues" evidence="3">
    <location>
        <begin position="487"/>
        <end position="497"/>
    </location>
</feature>
<dbReference type="Proteomes" id="UP001556367">
    <property type="component" value="Unassembled WGS sequence"/>
</dbReference>
<keyword evidence="1 2" id="KW-0238">DNA-binding</keyword>
<keyword evidence="1 2" id="KW-0371">Homeobox</keyword>
<feature type="compositionally biased region" description="Low complexity" evidence="3">
    <location>
        <begin position="48"/>
        <end position="71"/>
    </location>
</feature>
<feature type="compositionally biased region" description="Polar residues" evidence="3">
    <location>
        <begin position="280"/>
        <end position="302"/>
    </location>
</feature>
<dbReference type="PANTHER" id="PTHR46255">
    <property type="entry name" value="SHORT STATURE HOMEOBOX"/>
    <property type="match status" value="1"/>
</dbReference>
<feature type="compositionally biased region" description="Low complexity" evidence="3">
    <location>
        <begin position="1"/>
        <end position="26"/>
    </location>
</feature>
<feature type="compositionally biased region" description="Basic and acidic residues" evidence="3">
    <location>
        <begin position="74"/>
        <end position="96"/>
    </location>
</feature>
<evidence type="ECO:0000313" key="6">
    <source>
        <dbReference type="Proteomes" id="UP001556367"/>
    </source>
</evidence>